<evidence type="ECO:0000313" key="8">
    <source>
        <dbReference type="Proteomes" id="UP000230750"/>
    </source>
</evidence>
<keyword evidence="7" id="KW-0675">Receptor</keyword>
<sequence length="311" mass="36621">MAEPSSSTSVMWTYIRAITQFQRRKAKTAHISRGRNRQNWSYSHADSFIYKYTTRNFGEVSEDSECDHTESDLEDLDNAEQLGEASDKFEWSRFVVKPDGKFILYWLFFVTCAVLYYLWFLVARDTWLRNDQNYMTWYGRLDVIFDAIYVFDIIIQLRTGYLEHGILVTDGRRLIKKYIKSIYFICDALSLLPVYLVSKIFKIDRPLLKCPRFLKVYRARQFSSKVESAALHPNGVRIFNLVHVLFLLTHWFAAVYFLVSERIGFGEGDWVHPNTTGGYNHTSRQYLASFYWSTITLTTIGDIPRPESNWE</sequence>
<evidence type="ECO:0000256" key="5">
    <source>
        <dbReference type="SAM" id="Phobius"/>
    </source>
</evidence>
<dbReference type="STRING" id="307972.A0A2G8L0F7"/>
<dbReference type="AlphaFoldDB" id="A0A2G8L0F7"/>
<feature type="transmembrane region" description="Helical" evidence="5">
    <location>
        <begin position="102"/>
        <end position="123"/>
    </location>
</feature>
<comment type="subcellular location">
    <subcellularLocation>
        <location evidence="1">Membrane</location>
        <topology evidence="1">Multi-pass membrane protein</topology>
    </subcellularLocation>
</comment>
<feature type="transmembrane region" description="Helical" evidence="5">
    <location>
        <begin position="238"/>
        <end position="259"/>
    </location>
</feature>
<dbReference type="GO" id="GO:0005221">
    <property type="term" value="F:intracellularly cyclic nucleotide-activated monoatomic cation channel activity"/>
    <property type="evidence" value="ECO:0007669"/>
    <property type="project" value="InterPro"/>
</dbReference>
<evidence type="ECO:0000256" key="1">
    <source>
        <dbReference type="ARBA" id="ARBA00004141"/>
    </source>
</evidence>
<keyword evidence="3 5" id="KW-1133">Transmembrane helix</keyword>
<name>A0A2G8L0F7_STIJA</name>
<dbReference type="Gene3D" id="1.10.287.70">
    <property type="match status" value="1"/>
</dbReference>
<feature type="transmembrane region" description="Helical" evidence="5">
    <location>
        <begin position="182"/>
        <end position="201"/>
    </location>
</feature>
<dbReference type="GO" id="GO:0016020">
    <property type="term" value="C:membrane"/>
    <property type="evidence" value="ECO:0007669"/>
    <property type="project" value="UniProtKB-SubCell"/>
</dbReference>
<dbReference type="PANTHER" id="PTHR45638">
    <property type="entry name" value="CYCLIC NUCLEOTIDE-GATED CATION CHANNEL SUBUNIT A"/>
    <property type="match status" value="1"/>
</dbReference>
<keyword evidence="4 5" id="KW-0472">Membrane</keyword>
<organism evidence="7 8">
    <name type="scientific">Stichopus japonicus</name>
    <name type="common">Sea cucumber</name>
    <dbReference type="NCBI Taxonomy" id="307972"/>
    <lineage>
        <taxon>Eukaryota</taxon>
        <taxon>Metazoa</taxon>
        <taxon>Echinodermata</taxon>
        <taxon>Eleutherozoa</taxon>
        <taxon>Echinozoa</taxon>
        <taxon>Holothuroidea</taxon>
        <taxon>Aspidochirotacea</taxon>
        <taxon>Aspidochirotida</taxon>
        <taxon>Stichopodidae</taxon>
        <taxon>Apostichopus</taxon>
    </lineage>
</organism>
<dbReference type="Pfam" id="PF00520">
    <property type="entry name" value="Ion_trans"/>
    <property type="match status" value="1"/>
</dbReference>
<dbReference type="EMBL" id="MRZV01000274">
    <property type="protein sequence ID" value="PIK53756.1"/>
    <property type="molecule type" value="Genomic_DNA"/>
</dbReference>
<dbReference type="SUPFAM" id="SSF81324">
    <property type="entry name" value="Voltage-gated potassium channels"/>
    <property type="match status" value="1"/>
</dbReference>
<evidence type="ECO:0000313" key="7">
    <source>
        <dbReference type="EMBL" id="PIK53756.1"/>
    </source>
</evidence>
<accession>A0A2G8L0F7</accession>
<dbReference type="OrthoDB" id="421226at2759"/>
<evidence type="ECO:0000256" key="2">
    <source>
        <dbReference type="ARBA" id="ARBA00022692"/>
    </source>
</evidence>
<dbReference type="InterPro" id="IPR005821">
    <property type="entry name" value="Ion_trans_dom"/>
</dbReference>
<feature type="transmembrane region" description="Helical" evidence="5">
    <location>
        <begin position="143"/>
        <end position="161"/>
    </location>
</feature>
<keyword evidence="8" id="KW-1185">Reference proteome</keyword>
<protein>
    <submittedName>
        <fullName evidence="7">Putative cyclic nucleotide-gated channel cone photoreceptor subunit alpha-like</fullName>
    </submittedName>
</protein>
<dbReference type="InterPro" id="IPR050866">
    <property type="entry name" value="CNG_cation_channel"/>
</dbReference>
<reference evidence="7 8" key="1">
    <citation type="journal article" date="2017" name="PLoS Biol.">
        <title>The sea cucumber genome provides insights into morphological evolution and visceral regeneration.</title>
        <authorList>
            <person name="Zhang X."/>
            <person name="Sun L."/>
            <person name="Yuan J."/>
            <person name="Sun Y."/>
            <person name="Gao Y."/>
            <person name="Zhang L."/>
            <person name="Li S."/>
            <person name="Dai H."/>
            <person name="Hamel J.F."/>
            <person name="Liu C."/>
            <person name="Yu Y."/>
            <person name="Liu S."/>
            <person name="Lin W."/>
            <person name="Guo K."/>
            <person name="Jin S."/>
            <person name="Xu P."/>
            <person name="Storey K.B."/>
            <person name="Huan P."/>
            <person name="Zhang T."/>
            <person name="Zhou Y."/>
            <person name="Zhang J."/>
            <person name="Lin C."/>
            <person name="Li X."/>
            <person name="Xing L."/>
            <person name="Huo D."/>
            <person name="Sun M."/>
            <person name="Wang L."/>
            <person name="Mercier A."/>
            <person name="Li F."/>
            <person name="Yang H."/>
            <person name="Xiang J."/>
        </authorList>
    </citation>
    <scope>NUCLEOTIDE SEQUENCE [LARGE SCALE GENOMIC DNA]</scope>
    <source>
        <strain evidence="7">Shaxun</strain>
        <tissue evidence="7">Muscle</tissue>
    </source>
</reference>
<comment type="caution">
    <text evidence="7">The sequence shown here is derived from an EMBL/GenBank/DDBJ whole genome shotgun (WGS) entry which is preliminary data.</text>
</comment>
<keyword evidence="2 5" id="KW-0812">Transmembrane</keyword>
<evidence type="ECO:0000256" key="3">
    <source>
        <dbReference type="ARBA" id="ARBA00022989"/>
    </source>
</evidence>
<feature type="domain" description="Ion transport" evidence="6">
    <location>
        <begin position="105"/>
        <end position="306"/>
    </location>
</feature>
<dbReference type="Proteomes" id="UP000230750">
    <property type="component" value="Unassembled WGS sequence"/>
</dbReference>
<evidence type="ECO:0000256" key="4">
    <source>
        <dbReference type="ARBA" id="ARBA00023136"/>
    </source>
</evidence>
<proteinExistence type="predicted"/>
<dbReference type="PANTHER" id="PTHR45638:SF7">
    <property type="entry name" value="CYCLIC NUCLEOTIDE-GATED ION CHANNEL-LIKE, ISOFORM E"/>
    <property type="match status" value="1"/>
</dbReference>
<gene>
    <name evidence="7" type="ORF">BSL78_09346</name>
</gene>
<dbReference type="GO" id="GO:0044877">
    <property type="term" value="F:protein-containing complex binding"/>
    <property type="evidence" value="ECO:0007669"/>
    <property type="project" value="TreeGrafter"/>
</dbReference>
<evidence type="ECO:0000259" key="6">
    <source>
        <dbReference type="Pfam" id="PF00520"/>
    </source>
</evidence>